<dbReference type="Proteomes" id="UP000006352">
    <property type="component" value="Unassembled WGS sequence"/>
</dbReference>
<dbReference type="InterPro" id="IPR011009">
    <property type="entry name" value="Kinase-like_dom_sf"/>
</dbReference>
<dbReference type="RefSeq" id="XP_012178191.1">
    <property type="nucleotide sequence ID" value="XM_012322801.1"/>
</dbReference>
<organism evidence="5 6">
    <name type="scientific">Fibroporia radiculosa</name>
    <dbReference type="NCBI Taxonomy" id="599839"/>
    <lineage>
        <taxon>Eukaryota</taxon>
        <taxon>Fungi</taxon>
        <taxon>Dikarya</taxon>
        <taxon>Basidiomycota</taxon>
        <taxon>Agaricomycotina</taxon>
        <taxon>Agaricomycetes</taxon>
        <taxon>Polyporales</taxon>
        <taxon>Fibroporiaceae</taxon>
        <taxon>Fibroporia</taxon>
    </lineage>
</organism>
<dbReference type="SMART" id="SM00220">
    <property type="entry name" value="S_TKc"/>
    <property type="match status" value="1"/>
</dbReference>
<dbReference type="PROSITE" id="PS00108">
    <property type="entry name" value="PROTEIN_KINASE_ST"/>
    <property type="match status" value="1"/>
</dbReference>
<gene>
    <name evidence="5" type="ORF">FIBRA_00915</name>
</gene>
<evidence type="ECO:0000256" key="3">
    <source>
        <dbReference type="ARBA" id="ARBA00022840"/>
    </source>
</evidence>
<accession>J4G0P2</accession>
<dbReference type="AlphaFoldDB" id="J4G0P2"/>
<evidence type="ECO:0000313" key="6">
    <source>
        <dbReference type="Proteomes" id="UP000006352"/>
    </source>
</evidence>
<protein>
    <recommendedName>
        <fullName evidence="4">Protein kinase domain-containing protein</fullName>
    </recommendedName>
</protein>
<dbReference type="InterPro" id="IPR050108">
    <property type="entry name" value="CDK"/>
</dbReference>
<dbReference type="InParanoid" id="J4G0P2"/>
<keyword evidence="2" id="KW-0547">Nucleotide-binding</keyword>
<name>J4G0P2_9APHY</name>
<evidence type="ECO:0000256" key="2">
    <source>
        <dbReference type="ARBA" id="ARBA00022741"/>
    </source>
</evidence>
<dbReference type="GO" id="GO:0005634">
    <property type="term" value="C:nucleus"/>
    <property type="evidence" value="ECO:0007669"/>
    <property type="project" value="TreeGrafter"/>
</dbReference>
<proteinExistence type="inferred from homology"/>
<dbReference type="InterPro" id="IPR000719">
    <property type="entry name" value="Prot_kinase_dom"/>
</dbReference>
<comment type="similarity">
    <text evidence="1">Belongs to the protein kinase superfamily. CMGC Ser/Thr protein kinase family. CDC2/CDKX subfamily.</text>
</comment>
<dbReference type="HOGENOM" id="CLU_000288_50_0_1"/>
<dbReference type="InterPro" id="IPR008271">
    <property type="entry name" value="Ser/Thr_kinase_AS"/>
</dbReference>
<dbReference type="GO" id="GO:0005524">
    <property type="term" value="F:ATP binding"/>
    <property type="evidence" value="ECO:0007669"/>
    <property type="project" value="UniProtKB-KW"/>
</dbReference>
<dbReference type="GO" id="GO:0004674">
    <property type="term" value="F:protein serine/threonine kinase activity"/>
    <property type="evidence" value="ECO:0007669"/>
    <property type="project" value="TreeGrafter"/>
</dbReference>
<dbReference type="Gene3D" id="3.30.200.20">
    <property type="entry name" value="Phosphorylase Kinase, domain 1"/>
    <property type="match status" value="1"/>
</dbReference>
<dbReference type="PROSITE" id="PS50011">
    <property type="entry name" value="PROTEIN_KINASE_DOM"/>
    <property type="match status" value="1"/>
</dbReference>
<evidence type="ECO:0000256" key="1">
    <source>
        <dbReference type="ARBA" id="ARBA00006485"/>
    </source>
</evidence>
<keyword evidence="3" id="KW-0067">ATP-binding</keyword>
<dbReference type="SUPFAM" id="SSF56112">
    <property type="entry name" value="Protein kinase-like (PK-like)"/>
    <property type="match status" value="2"/>
</dbReference>
<keyword evidence="6" id="KW-1185">Reference proteome</keyword>
<dbReference type="STRING" id="599839.J4G0P2"/>
<evidence type="ECO:0000313" key="5">
    <source>
        <dbReference type="EMBL" id="CCL98908.1"/>
    </source>
</evidence>
<dbReference type="Gene3D" id="1.10.510.10">
    <property type="entry name" value="Transferase(Phosphotransferase) domain 1"/>
    <property type="match status" value="1"/>
</dbReference>
<dbReference type="OrthoDB" id="413582at2759"/>
<dbReference type="Pfam" id="PF00069">
    <property type="entry name" value="Pkinase"/>
    <property type="match status" value="1"/>
</dbReference>
<dbReference type="EMBL" id="HE796905">
    <property type="protein sequence ID" value="CCL98908.1"/>
    <property type="molecule type" value="Genomic_DNA"/>
</dbReference>
<feature type="domain" description="Protein kinase" evidence="4">
    <location>
        <begin position="14"/>
        <end position="394"/>
    </location>
</feature>
<dbReference type="GeneID" id="24093819"/>
<dbReference type="PANTHER" id="PTHR24056">
    <property type="entry name" value="CELL DIVISION PROTEIN KINASE"/>
    <property type="match status" value="1"/>
</dbReference>
<evidence type="ECO:0000259" key="4">
    <source>
        <dbReference type="PROSITE" id="PS50011"/>
    </source>
</evidence>
<reference evidence="5 6" key="1">
    <citation type="journal article" date="2012" name="Appl. Environ. Microbiol.">
        <title>Short-read sequencing for genomic analysis of the brown rot fungus Fibroporia radiculosa.</title>
        <authorList>
            <person name="Tang J.D."/>
            <person name="Perkins A.D."/>
            <person name="Sonstegard T.S."/>
            <person name="Schroeder S.G."/>
            <person name="Burgess S.C."/>
            <person name="Diehl S.V."/>
        </authorList>
    </citation>
    <scope>NUCLEOTIDE SEQUENCE [LARGE SCALE GENOMIC DNA]</scope>
    <source>
        <strain evidence="5 6">TFFH 294</strain>
    </source>
</reference>
<sequence length="433" mass="47820">MYMENCSLQTVFDIDTFETIEESPVSYITRAQSRDQRAKGNAQYIAIKTGSTQPVFSKQPHDIQKELRILRSISHINIIEVLGHTFESPTSSFHFWMPFVPRSVGDLLASPAFSPHPAPSYDHSSDVTQKASTFTTLATSIFYQILSALAYLHEKRIAHRDIKPSNLLLVDSGCVKLIDFGIAWCEAGDGRELWPEPPGAMCSAVATGPYRAPELLFGATTYDAFATDLWSLGATFAEFFTPLKMHKLHDEYSDEYSCVDTDAEDSHPAPFIVPLSLRSSDPDIGWARDPLFDASKGSIGLAWSIFQIRGTPNEQSWPTFNTLPDADKLVFKIVPPVELSTLLLNLPSGFFPGGSADAPWSSFAPNALDLIDRLLVYPPSLRLCAAAALHHPYFTANTPLLLPEEYPLQTGVASLTKWEGKSLGDLLIYALQS</sequence>